<proteinExistence type="predicted"/>
<keyword evidence="2" id="KW-1185">Reference proteome</keyword>
<dbReference type="InterPro" id="IPR010412">
    <property type="entry name" value="DUF1007"/>
</dbReference>
<accession>A0A840RHM5</accession>
<sequence length="211" mass="23726">MPTACGFVDVLLVDLMLRVFRCWPLAIVLLPALAQAHPHVWVTYDVAVQFKQGKIEALKERWVFDEDFTTAVLGDVAKDHKPGKPLTKAEAAKVKKGGFDNLQNYGYFQHVFIEKTQINVKSPTDFVAKLEGNKMVYEFTLPLERPVDPHQGRVTLGFYDESYFVDYEPTNATSVTVTGDGIGSCKLNSFEDHAHPIFYGSVNPLVWKVNC</sequence>
<name>A0A840RHM5_9NEIS</name>
<dbReference type="RefSeq" id="WP_184102258.1">
    <property type="nucleotide sequence ID" value="NZ_JACHHN010000007.1"/>
</dbReference>
<dbReference type="EMBL" id="JACHHN010000007">
    <property type="protein sequence ID" value="MBB5192587.1"/>
    <property type="molecule type" value="Genomic_DNA"/>
</dbReference>
<organism evidence="1 2">
    <name type="scientific">Silvimonas terrae</name>
    <dbReference type="NCBI Taxonomy" id="300266"/>
    <lineage>
        <taxon>Bacteria</taxon>
        <taxon>Pseudomonadati</taxon>
        <taxon>Pseudomonadota</taxon>
        <taxon>Betaproteobacteria</taxon>
        <taxon>Neisseriales</taxon>
        <taxon>Chitinibacteraceae</taxon>
        <taxon>Silvimonas</taxon>
    </lineage>
</organism>
<evidence type="ECO:0000313" key="2">
    <source>
        <dbReference type="Proteomes" id="UP000543030"/>
    </source>
</evidence>
<dbReference type="Pfam" id="PF06226">
    <property type="entry name" value="DUF1007"/>
    <property type="match status" value="1"/>
</dbReference>
<gene>
    <name evidence="1" type="ORF">HNQ50_003331</name>
</gene>
<evidence type="ECO:0000313" key="1">
    <source>
        <dbReference type="EMBL" id="MBB5192587.1"/>
    </source>
</evidence>
<comment type="caution">
    <text evidence="1">The sequence shown here is derived from an EMBL/GenBank/DDBJ whole genome shotgun (WGS) entry which is preliminary data.</text>
</comment>
<dbReference type="AlphaFoldDB" id="A0A840RHM5"/>
<protein>
    <submittedName>
        <fullName evidence="1">ABC-type uncharacterized transport system substrate-binding protein</fullName>
    </submittedName>
</protein>
<dbReference type="Proteomes" id="UP000543030">
    <property type="component" value="Unassembled WGS sequence"/>
</dbReference>
<reference evidence="1 2" key="1">
    <citation type="submission" date="2020-08" db="EMBL/GenBank/DDBJ databases">
        <title>Genomic Encyclopedia of Type Strains, Phase IV (KMG-IV): sequencing the most valuable type-strain genomes for metagenomic binning, comparative biology and taxonomic classification.</title>
        <authorList>
            <person name="Goeker M."/>
        </authorList>
    </citation>
    <scope>NUCLEOTIDE SEQUENCE [LARGE SCALE GENOMIC DNA]</scope>
    <source>
        <strain evidence="1 2">DSM 18233</strain>
    </source>
</reference>